<evidence type="ECO:0000313" key="3">
    <source>
        <dbReference type="Proteomes" id="UP000054560"/>
    </source>
</evidence>
<reference evidence="2 3" key="1">
    <citation type="submission" date="2011-02" db="EMBL/GenBank/DDBJ databases">
        <title>The Genome Sequence of Sphaeroforma arctica JP610.</title>
        <authorList>
            <consortium name="The Broad Institute Genome Sequencing Platform"/>
            <person name="Russ C."/>
            <person name="Cuomo C."/>
            <person name="Young S.K."/>
            <person name="Zeng Q."/>
            <person name="Gargeya S."/>
            <person name="Alvarado L."/>
            <person name="Berlin A."/>
            <person name="Chapman S.B."/>
            <person name="Chen Z."/>
            <person name="Freedman E."/>
            <person name="Gellesch M."/>
            <person name="Goldberg J."/>
            <person name="Griggs A."/>
            <person name="Gujja S."/>
            <person name="Heilman E."/>
            <person name="Heiman D."/>
            <person name="Howarth C."/>
            <person name="Mehta T."/>
            <person name="Neiman D."/>
            <person name="Pearson M."/>
            <person name="Roberts A."/>
            <person name="Saif S."/>
            <person name="Shea T."/>
            <person name="Shenoy N."/>
            <person name="Sisk P."/>
            <person name="Stolte C."/>
            <person name="Sykes S."/>
            <person name="White J."/>
            <person name="Yandava C."/>
            <person name="Burger G."/>
            <person name="Gray M.W."/>
            <person name="Holland P.W.H."/>
            <person name="King N."/>
            <person name="Lang F.B.F."/>
            <person name="Roger A.J."/>
            <person name="Ruiz-Trillo I."/>
            <person name="Haas B."/>
            <person name="Nusbaum C."/>
            <person name="Birren B."/>
        </authorList>
    </citation>
    <scope>NUCLEOTIDE SEQUENCE [LARGE SCALE GENOMIC DNA]</scope>
    <source>
        <strain evidence="2 3">JP610</strain>
    </source>
</reference>
<proteinExistence type="predicted"/>
<evidence type="ECO:0000259" key="1">
    <source>
        <dbReference type="Pfam" id="PF00443"/>
    </source>
</evidence>
<dbReference type="GeneID" id="25910069"/>
<feature type="domain" description="Peptidase C19 ubiquitin carboxyl-terminal hydrolase" evidence="1">
    <location>
        <begin position="29"/>
        <end position="140"/>
    </location>
</feature>
<evidence type="ECO:0000313" key="2">
    <source>
        <dbReference type="EMBL" id="KNC77991.1"/>
    </source>
</evidence>
<protein>
    <recommendedName>
        <fullName evidence="1">Peptidase C19 ubiquitin carboxyl-terminal hydrolase domain-containing protein</fullName>
    </recommendedName>
</protein>
<dbReference type="EMBL" id="KQ242583">
    <property type="protein sequence ID" value="KNC77991.1"/>
    <property type="molecule type" value="Genomic_DNA"/>
</dbReference>
<dbReference type="Proteomes" id="UP000054560">
    <property type="component" value="Unassembled WGS sequence"/>
</dbReference>
<dbReference type="PANTHER" id="PTHR21646">
    <property type="entry name" value="UBIQUITIN CARBOXYL-TERMINAL HYDROLASE"/>
    <property type="match status" value="1"/>
</dbReference>
<dbReference type="STRING" id="667725.A0A0L0FND2"/>
<organism evidence="2 3">
    <name type="scientific">Sphaeroforma arctica JP610</name>
    <dbReference type="NCBI Taxonomy" id="667725"/>
    <lineage>
        <taxon>Eukaryota</taxon>
        <taxon>Ichthyosporea</taxon>
        <taxon>Ichthyophonida</taxon>
        <taxon>Sphaeroforma</taxon>
    </lineage>
</organism>
<dbReference type="RefSeq" id="XP_014151893.1">
    <property type="nucleotide sequence ID" value="XM_014296418.1"/>
</dbReference>
<dbReference type="InterPro" id="IPR050185">
    <property type="entry name" value="Ub_carboxyl-term_hydrolase"/>
</dbReference>
<dbReference type="GO" id="GO:0016579">
    <property type="term" value="P:protein deubiquitination"/>
    <property type="evidence" value="ECO:0007669"/>
    <property type="project" value="InterPro"/>
</dbReference>
<dbReference type="OrthoDB" id="2248014at2759"/>
<dbReference type="SUPFAM" id="SSF54001">
    <property type="entry name" value="Cysteine proteinases"/>
    <property type="match status" value="1"/>
</dbReference>
<keyword evidence="3" id="KW-1185">Reference proteome</keyword>
<dbReference type="GO" id="GO:0004843">
    <property type="term" value="F:cysteine-type deubiquitinase activity"/>
    <property type="evidence" value="ECO:0007669"/>
    <property type="project" value="InterPro"/>
</dbReference>
<accession>A0A0L0FND2</accession>
<dbReference type="AlphaFoldDB" id="A0A0L0FND2"/>
<name>A0A0L0FND2_9EUKA</name>
<sequence>MDVTRFLQSAISSSDHFLLSLHPLNTTTPLAQSLYTLCASINERRSRHHVHVSTHVANAIHSNARLVQGTQQDAHELFLVLLDRLDAERGASNVRKEVLGDGLRLVLGHSRPGNAETRVHGESVREFRGQLRPESLNGVCPGLQARAGAFAKGQKEQDSAMMGLLASHLACQMCGGQFQIRVDPFRDLSLPLPVDTASVSLRACLSTYFEPQVISDYWCWRCSALEAIETHADMLTASEVGDSELCSTV</sequence>
<dbReference type="InterPro" id="IPR001394">
    <property type="entry name" value="Peptidase_C19_UCH"/>
</dbReference>
<dbReference type="Gene3D" id="3.90.70.10">
    <property type="entry name" value="Cysteine proteinases"/>
    <property type="match status" value="1"/>
</dbReference>
<gene>
    <name evidence="2" type="ORF">SARC_09565</name>
</gene>
<dbReference type="InterPro" id="IPR038765">
    <property type="entry name" value="Papain-like_cys_pep_sf"/>
</dbReference>
<dbReference type="Pfam" id="PF00443">
    <property type="entry name" value="UCH"/>
    <property type="match status" value="1"/>
</dbReference>
<dbReference type="CDD" id="cd02257">
    <property type="entry name" value="Peptidase_C19"/>
    <property type="match status" value="1"/>
</dbReference>